<dbReference type="PANTHER" id="PTHR13593:SF113">
    <property type="entry name" value="SI:DKEY-266F7.9"/>
    <property type="match status" value="1"/>
</dbReference>
<dbReference type="CDD" id="cd08586">
    <property type="entry name" value="PI-PLCc_BcPLC_like"/>
    <property type="match status" value="1"/>
</dbReference>
<reference evidence="2" key="1">
    <citation type="submission" date="2016-10" db="EMBL/GenBank/DDBJ databases">
        <authorList>
            <person name="Benchimol M."/>
            <person name="Almeida L.G."/>
            <person name="Vasconcelos A.T."/>
            <person name="Perreira-Neves A."/>
            <person name="Rosa I.A."/>
            <person name="Tasca T."/>
            <person name="Bogo M.R."/>
            <person name="de Souza W."/>
        </authorList>
    </citation>
    <scope>NUCLEOTIDE SEQUENCE [LARGE SCALE GENOMIC DNA]</scope>
    <source>
        <strain evidence="2">K</strain>
    </source>
</reference>
<dbReference type="PANTHER" id="PTHR13593">
    <property type="match status" value="1"/>
</dbReference>
<dbReference type="Pfam" id="PF00388">
    <property type="entry name" value="PI-PLC-X"/>
    <property type="match status" value="1"/>
</dbReference>
<proteinExistence type="predicted"/>
<sequence length="337" mass="39159">MFFFFLYWVSSSFKHSSHDNILTREEYTSLKYYGVSLTSKNFISKNQFSELNPDWLSLVDGNKKIHQISLPGTHETCARHGGYYYQCQELSLMDQLMSGVRFFDIRCRHINDVFMIHHGSVYQELGFGSGVRNVCIDFLKSHPNEFIYMCIKEEYTSTGNTKTFAETMLEYINGDIGDEQKNDISEYFYLATGTPTLNEVRGKIVLLRRFKNELPIDMGNEVFFQDDVTFTSYSTITARVQDQYVVSSLFDRSKKWSHVNSLLEEAKLRTDPNELFMNFASGYSSLCFPYSTAEYVTPLVGNYLKDTEPNAFVGVILFDFINLYFDNIIQLVIQRNY</sequence>
<dbReference type="VEuPathDB" id="TrichDB:TRFO_31787"/>
<evidence type="ECO:0000259" key="1">
    <source>
        <dbReference type="SMART" id="SM00148"/>
    </source>
</evidence>
<dbReference type="SMART" id="SM00148">
    <property type="entry name" value="PLCXc"/>
    <property type="match status" value="1"/>
</dbReference>
<keyword evidence="3" id="KW-1185">Reference proteome</keyword>
<dbReference type="SUPFAM" id="SSF51695">
    <property type="entry name" value="PLC-like phosphodiesterases"/>
    <property type="match status" value="1"/>
</dbReference>
<gene>
    <name evidence="2" type="primary">plc</name>
    <name evidence="2" type="ORF">TRFO_31787</name>
</gene>
<dbReference type="InterPro" id="IPR051057">
    <property type="entry name" value="PI-PLC_domain"/>
</dbReference>
<evidence type="ECO:0000313" key="3">
    <source>
        <dbReference type="Proteomes" id="UP000179807"/>
    </source>
</evidence>
<dbReference type="Proteomes" id="UP000179807">
    <property type="component" value="Unassembled WGS sequence"/>
</dbReference>
<dbReference type="GeneID" id="94842840"/>
<dbReference type="InterPro" id="IPR017946">
    <property type="entry name" value="PLC-like_Pdiesterase_TIM-brl"/>
</dbReference>
<dbReference type="PROSITE" id="PS50007">
    <property type="entry name" value="PIPLC_X_DOMAIN"/>
    <property type="match status" value="1"/>
</dbReference>
<dbReference type="RefSeq" id="XP_068354547.1">
    <property type="nucleotide sequence ID" value="XM_068508136.1"/>
</dbReference>
<name>A0A1J4JQU3_9EUKA</name>
<dbReference type="EMBL" id="MLAK01000913">
    <property type="protein sequence ID" value="OHT01411.1"/>
    <property type="molecule type" value="Genomic_DNA"/>
</dbReference>
<organism evidence="2 3">
    <name type="scientific">Tritrichomonas foetus</name>
    <dbReference type="NCBI Taxonomy" id="1144522"/>
    <lineage>
        <taxon>Eukaryota</taxon>
        <taxon>Metamonada</taxon>
        <taxon>Parabasalia</taxon>
        <taxon>Tritrichomonadida</taxon>
        <taxon>Tritrichomonadidae</taxon>
        <taxon>Tritrichomonas</taxon>
    </lineage>
</organism>
<dbReference type="AlphaFoldDB" id="A0A1J4JQU3"/>
<dbReference type="Gene3D" id="3.20.20.190">
    <property type="entry name" value="Phosphatidylinositol (PI) phosphodiesterase"/>
    <property type="match status" value="1"/>
</dbReference>
<evidence type="ECO:0000313" key="2">
    <source>
        <dbReference type="EMBL" id="OHT01411.1"/>
    </source>
</evidence>
<protein>
    <submittedName>
        <fullName evidence="2">1-phosphatidylinositol phosphodiesterase</fullName>
    </submittedName>
</protein>
<dbReference type="InterPro" id="IPR000909">
    <property type="entry name" value="PLipase_C_PInositol-sp_X_dom"/>
</dbReference>
<dbReference type="GO" id="GO:0008081">
    <property type="term" value="F:phosphoric diester hydrolase activity"/>
    <property type="evidence" value="ECO:0007669"/>
    <property type="project" value="InterPro"/>
</dbReference>
<accession>A0A1J4JQU3</accession>
<comment type="caution">
    <text evidence="2">The sequence shown here is derived from an EMBL/GenBank/DDBJ whole genome shotgun (WGS) entry which is preliminary data.</text>
</comment>
<dbReference type="OrthoDB" id="1046782at2759"/>
<dbReference type="GO" id="GO:0006629">
    <property type="term" value="P:lipid metabolic process"/>
    <property type="evidence" value="ECO:0007669"/>
    <property type="project" value="InterPro"/>
</dbReference>
<feature type="domain" description="Phosphatidylinositol-specific phospholipase C X" evidence="1">
    <location>
        <begin position="59"/>
        <end position="209"/>
    </location>
</feature>